<sequence length="165" mass="19523">MEAVLEIKLMDSYDKDNLFDIYARLQEERRLNIFLYSDDSLQNFFGLFQDQWIYIPIVDGEEAGFTAFNDFMGKNAFFHFCIWRGYERFTVDFGKMIFKTVFRNGDLENILGLTPENYRHVFPVLHGVGMKEICTLEKACLVRGKYRNGVVSKINKEYFMREVLS</sequence>
<evidence type="ECO:0008006" key="3">
    <source>
        <dbReference type="Google" id="ProtNLM"/>
    </source>
</evidence>
<dbReference type="Proteomes" id="UP001058120">
    <property type="component" value="Chromosome"/>
</dbReference>
<name>A0ABY5Y2E5_9BACT</name>
<evidence type="ECO:0000313" key="2">
    <source>
        <dbReference type="Proteomes" id="UP001058120"/>
    </source>
</evidence>
<protein>
    <recommendedName>
        <fullName evidence="3">GNAT family N-acetyltransferase</fullName>
    </recommendedName>
</protein>
<dbReference type="RefSeq" id="WP_334315967.1">
    <property type="nucleotide sequence ID" value="NZ_CP065938.1"/>
</dbReference>
<organism evidence="1 2">
    <name type="scientific">Taurinivorans muris</name>
    <dbReference type="NCBI Taxonomy" id="2787751"/>
    <lineage>
        <taxon>Bacteria</taxon>
        <taxon>Pseudomonadati</taxon>
        <taxon>Thermodesulfobacteriota</taxon>
        <taxon>Desulfovibrionia</taxon>
        <taxon>Desulfovibrionales</taxon>
        <taxon>Desulfovibrionaceae</taxon>
        <taxon>Taurinivorans</taxon>
    </lineage>
</organism>
<proteinExistence type="predicted"/>
<reference evidence="1" key="1">
    <citation type="submission" date="2020-12" db="EMBL/GenBank/DDBJ databases">
        <title>Taurinivorans muris gen. nov., sp. nov., fundamental and realized metabolic niche of a ubiquitous sulfidogenic bacterium in the murine intestine.</title>
        <authorList>
            <person name="Ye H."/>
            <person name="Hanson B.T."/>
            <person name="Loy A."/>
        </authorList>
    </citation>
    <scope>NUCLEOTIDE SEQUENCE</scope>
    <source>
        <strain evidence="1">LT0009</strain>
    </source>
</reference>
<gene>
    <name evidence="1" type="ORF">JBF11_03355</name>
</gene>
<accession>A0ABY5Y2E5</accession>
<evidence type="ECO:0000313" key="1">
    <source>
        <dbReference type="EMBL" id="UWX06362.1"/>
    </source>
</evidence>
<keyword evidence="2" id="KW-1185">Reference proteome</keyword>
<dbReference type="EMBL" id="CP065938">
    <property type="protein sequence ID" value="UWX06362.1"/>
    <property type="molecule type" value="Genomic_DNA"/>
</dbReference>